<dbReference type="HOGENOM" id="CLU_2655708_0_0_1"/>
<evidence type="ECO:0000313" key="1">
    <source>
        <dbReference type="EMBL" id="ESA17127.1"/>
    </source>
</evidence>
<dbReference type="AlphaFoldDB" id="U9UBS5"/>
<gene>
    <name evidence="1" type="ORF">GLOINDRAFT_22099</name>
</gene>
<dbReference type="EMBL" id="KI280449">
    <property type="protein sequence ID" value="ESA17127.1"/>
    <property type="molecule type" value="Genomic_DNA"/>
</dbReference>
<organism evidence="1">
    <name type="scientific">Rhizophagus irregularis (strain DAOM 181602 / DAOM 197198 / MUCL 43194)</name>
    <name type="common">Arbuscular mycorrhizal fungus</name>
    <name type="synonym">Glomus intraradices</name>
    <dbReference type="NCBI Taxonomy" id="747089"/>
    <lineage>
        <taxon>Eukaryota</taxon>
        <taxon>Fungi</taxon>
        <taxon>Fungi incertae sedis</taxon>
        <taxon>Mucoromycota</taxon>
        <taxon>Glomeromycotina</taxon>
        <taxon>Glomeromycetes</taxon>
        <taxon>Glomerales</taxon>
        <taxon>Glomeraceae</taxon>
        <taxon>Rhizophagus</taxon>
    </lineage>
</organism>
<sequence>MPGCVYDLVMRMSQQEAYNNRKLGDIVREQSKYNYSTTEIAMQYTYLEVEKSGNPNGQNYFRKAITTNKRPTDSNF</sequence>
<accession>U9UBS5</accession>
<proteinExistence type="predicted"/>
<name>U9UBS5_RHIID</name>
<reference evidence="1" key="1">
    <citation type="submission" date="2013-07" db="EMBL/GenBank/DDBJ databases">
        <title>The genome of an arbuscular mycorrhizal fungus provides insights into the evolution of the oldest plant symbiosis.</title>
        <authorList>
            <consortium name="DOE Joint Genome Institute"/>
            <person name="Tisserant E."/>
            <person name="Malbreil M."/>
            <person name="Kuo A."/>
            <person name="Kohler A."/>
            <person name="Symeonidi A."/>
            <person name="Balestrini R."/>
            <person name="Charron P."/>
            <person name="Duensing N."/>
            <person name="Frei-dit-Frey N."/>
            <person name="Gianinazzi-Pearson V."/>
            <person name="Gilbert B."/>
            <person name="Handa Y."/>
            <person name="Hijri M."/>
            <person name="Kaul R."/>
            <person name="Kawaguchi M."/>
            <person name="Krajinski F."/>
            <person name="Lammers P."/>
            <person name="Lapierre D."/>
            <person name="Masclaux F.G."/>
            <person name="Murat C."/>
            <person name="Morin E."/>
            <person name="Ndikumana S."/>
            <person name="Pagni M."/>
            <person name="Petitpierre D."/>
            <person name="Requena N."/>
            <person name="Rosikiewicz P."/>
            <person name="Riley R."/>
            <person name="Saito K."/>
            <person name="San Clemente H."/>
            <person name="Shapiro H."/>
            <person name="van Tuinen D."/>
            <person name="Becard G."/>
            <person name="Bonfante P."/>
            <person name="Paszkowski U."/>
            <person name="Shachar-Hill Y."/>
            <person name="Young J.P."/>
            <person name="Sanders I.R."/>
            <person name="Henrissat B."/>
            <person name="Rensing S.A."/>
            <person name="Grigoriev I.V."/>
            <person name="Corradi N."/>
            <person name="Roux C."/>
            <person name="Martin F."/>
        </authorList>
    </citation>
    <scope>NUCLEOTIDE SEQUENCE</scope>
    <source>
        <strain evidence="1">DAOM 197198</strain>
    </source>
</reference>
<protein>
    <submittedName>
        <fullName evidence="1">Uncharacterized protein</fullName>
    </submittedName>
</protein>